<accession>A0A078FUW9</accession>
<keyword evidence="2" id="KW-1185">Reference proteome</keyword>
<evidence type="ECO:0000313" key="2">
    <source>
        <dbReference type="Proteomes" id="UP000028999"/>
    </source>
</evidence>
<organism evidence="1 2">
    <name type="scientific">Brassica napus</name>
    <name type="common">Rape</name>
    <dbReference type="NCBI Taxonomy" id="3708"/>
    <lineage>
        <taxon>Eukaryota</taxon>
        <taxon>Viridiplantae</taxon>
        <taxon>Streptophyta</taxon>
        <taxon>Embryophyta</taxon>
        <taxon>Tracheophyta</taxon>
        <taxon>Spermatophyta</taxon>
        <taxon>Magnoliopsida</taxon>
        <taxon>eudicotyledons</taxon>
        <taxon>Gunneridae</taxon>
        <taxon>Pentapetalae</taxon>
        <taxon>rosids</taxon>
        <taxon>malvids</taxon>
        <taxon>Brassicales</taxon>
        <taxon>Brassicaceae</taxon>
        <taxon>Brassiceae</taxon>
        <taxon>Brassica</taxon>
    </lineage>
</organism>
<dbReference type="PaxDb" id="3708-A0A078FUW9"/>
<dbReference type="Proteomes" id="UP000028999">
    <property type="component" value="Unassembled WGS sequence"/>
</dbReference>
<dbReference type="Gramene" id="CDY16829">
    <property type="protein sequence ID" value="CDY16829"/>
    <property type="gene ID" value="GSBRNA2T00094714001"/>
</dbReference>
<dbReference type="EMBL" id="LK032067">
    <property type="protein sequence ID" value="CDY16829.1"/>
    <property type="molecule type" value="Genomic_DNA"/>
</dbReference>
<dbReference type="AlphaFoldDB" id="A0A078FUW9"/>
<reference evidence="1 2" key="1">
    <citation type="journal article" date="2014" name="Science">
        <title>Plant genetics. Early allopolyploid evolution in the post-Neolithic Brassica napus oilseed genome.</title>
        <authorList>
            <person name="Chalhoub B."/>
            <person name="Denoeud F."/>
            <person name="Liu S."/>
            <person name="Parkin I.A."/>
            <person name="Tang H."/>
            <person name="Wang X."/>
            <person name="Chiquet J."/>
            <person name="Belcram H."/>
            <person name="Tong C."/>
            <person name="Samans B."/>
            <person name="Correa M."/>
            <person name="Da Silva C."/>
            <person name="Just J."/>
            <person name="Falentin C."/>
            <person name="Koh C.S."/>
            <person name="Le Clainche I."/>
            <person name="Bernard M."/>
            <person name="Bento P."/>
            <person name="Noel B."/>
            <person name="Labadie K."/>
            <person name="Alberti A."/>
            <person name="Charles M."/>
            <person name="Arnaud D."/>
            <person name="Guo H."/>
            <person name="Daviaud C."/>
            <person name="Alamery S."/>
            <person name="Jabbari K."/>
            <person name="Zhao M."/>
            <person name="Edger P.P."/>
            <person name="Chelaifa H."/>
            <person name="Tack D."/>
            <person name="Lassalle G."/>
            <person name="Mestiri I."/>
            <person name="Schnel N."/>
            <person name="Le Paslier M.C."/>
            <person name="Fan G."/>
            <person name="Renault V."/>
            <person name="Bayer P.E."/>
            <person name="Golicz A.A."/>
            <person name="Manoli S."/>
            <person name="Lee T.H."/>
            <person name="Thi V.H."/>
            <person name="Chalabi S."/>
            <person name="Hu Q."/>
            <person name="Fan C."/>
            <person name="Tollenaere R."/>
            <person name="Lu Y."/>
            <person name="Battail C."/>
            <person name="Shen J."/>
            <person name="Sidebottom C.H."/>
            <person name="Wang X."/>
            <person name="Canaguier A."/>
            <person name="Chauveau A."/>
            <person name="Berard A."/>
            <person name="Deniot G."/>
            <person name="Guan M."/>
            <person name="Liu Z."/>
            <person name="Sun F."/>
            <person name="Lim Y.P."/>
            <person name="Lyons E."/>
            <person name="Town C.D."/>
            <person name="Bancroft I."/>
            <person name="Wang X."/>
            <person name="Meng J."/>
            <person name="Ma J."/>
            <person name="Pires J.C."/>
            <person name="King G.J."/>
            <person name="Brunel D."/>
            <person name="Delourme R."/>
            <person name="Renard M."/>
            <person name="Aury J.M."/>
            <person name="Adams K.L."/>
            <person name="Batley J."/>
            <person name="Snowdon R.J."/>
            <person name="Tost J."/>
            <person name="Edwards D."/>
            <person name="Zhou Y."/>
            <person name="Hua W."/>
            <person name="Sharpe A.G."/>
            <person name="Paterson A.H."/>
            <person name="Guan C."/>
            <person name="Wincker P."/>
        </authorList>
    </citation>
    <scope>NUCLEOTIDE SEQUENCE [LARGE SCALE GENOMIC DNA]</scope>
    <source>
        <strain evidence="2">cv. Darmor-bzh</strain>
    </source>
</reference>
<sequence>MAGAQTTEQGDCFMYKGNIPKSCVRKQQSLICFLALLTTSRSQTAAKAVF</sequence>
<gene>
    <name evidence="1" type="primary">BnaA09g05530D</name>
    <name evidence="1" type="ORF">GSBRNA2T00094714001</name>
</gene>
<evidence type="ECO:0000313" key="1">
    <source>
        <dbReference type="EMBL" id="CDY16829.1"/>
    </source>
</evidence>
<protein>
    <submittedName>
        <fullName evidence="1">BnaA09g05530D protein</fullName>
    </submittedName>
</protein>
<proteinExistence type="predicted"/>
<name>A0A078FUW9_BRANA</name>